<dbReference type="SUPFAM" id="SSF55031">
    <property type="entry name" value="Bacterial exopeptidase dimerisation domain"/>
    <property type="match status" value="1"/>
</dbReference>
<dbReference type="AlphaFoldDB" id="A0A125Q7D8"/>
<feature type="domain" description="Peptidase M20 dimerisation" evidence="3">
    <location>
        <begin position="182"/>
        <end position="281"/>
    </location>
</feature>
<dbReference type="Pfam" id="PF07687">
    <property type="entry name" value="M20_dimer"/>
    <property type="match status" value="1"/>
</dbReference>
<dbReference type="InterPro" id="IPR036264">
    <property type="entry name" value="Bact_exopeptidase_dim_dom"/>
</dbReference>
<dbReference type="EMBL" id="LNCD01000083">
    <property type="protein sequence ID" value="KWV50777.1"/>
    <property type="molecule type" value="Genomic_DNA"/>
</dbReference>
<dbReference type="InterPro" id="IPR017439">
    <property type="entry name" value="Amidohydrolase"/>
</dbReference>
<dbReference type="PANTHER" id="PTHR11014:SF169">
    <property type="entry name" value="CLAN MH, FAMILY M20, PEPTIDASE T-LIKE METALLOPEPTIDASE"/>
    <property type="match status" value="1"/>
</dbReference>
<accession>A0A125Q7D8</accession>
<feature type="binding site" evidence="2">
    <location>
        <position position="101"/>
    </location>
    <ligand>
        <name>Mn(2+)</name>
        <dbReference type="ChEBI" id="CHEBI:29035"/>
        <label>2</label>
    </ligand>
</feature>
<reference evidence="4 5" key="1">
    <citation type="submission" date="2015-11" db="EMBL/GenBank/DDBJ databases">
        <title>Draft Genome Sequence of the Strain BR 10423 (Rhizobium sp.) isolated from nodules of Mimosa pudica.</title>
        <authorList>
            <person name="Barauna A.C."/>
            <person name="Zilli J.E."/>
            <person name="Simoes-Araujo J.L."/>
            <person name="Reis V.M."/>
            <person name="James E.K."/>
            <person name="Reis F.B.Jr."/>
            <person name="Rouws L.F."/>
            <person name="Passos S.R."/>
            <person name="Gois S.R."/>
        </authorList>
    </citation>
    <scope>NUCLEOTIDE SEQUENCE [LARGE SCALE GENOMIC DNA]</scope>
    <source>
        <strain evidence="4 5">BR10423</strain>
    </source>
</reference>
<evidence type="ECO:0000313" key="5">
    <source>
        <dbReference type="Proteomes" id="UP000068164"/>
    </source>
</evidence>
<dbReference type="NCBIfam" id="TIGR01891">
    <property type="entry name" value="amidohydrolases"/>
    <property type="match status" value="1"/>
</dbReference>
<feature type="binding site" evidence="2">
    <location>
        <position position="99"/>
    </location>
    <ligand>
        <name>Mn(2+)</name>
        <dbReference type="ChEBI" id="CHEBI:29035"/>
        <label>2</label>
    </ligand>
</feature>
<protein>
    <submittedName>
        <fullName evidence="4">Peptidase M20</fullName>
    </submittedName>
</protein>
<dbReference type="SUPFAM" id="SSF53187">
    <property type="entry name" value="Zn-dependent exopeptidases"/>
    <property type="match status" value="1"/>
</dbReference>
<evidence type="ECO:0000256" key="1">
    <source>
        <dbReference type="ARBA" id="ARBA00022801"/>
    </source>
</evidence>
<evidence type="ECO:0000259" key="3">
    <source>
        <dbReference type="Pfam" id="PF07687"/>
    </source>
</evidence>
<proteinExistence type="predicted"/>
<feature type="binding site" evidence="2">
    <location>
        <position position="134"/>
    </location>
    <ligand>
        <name>Mn(2+)</name>
        <dbReference type="ChEBI" id="CHEBI:29035"/>
        <label>2</label>
    </ligand>
</feature>
<keyword evidence="1" id="KW-0378">Hydrolase</keyword>
<dbReference type="InterPro" id="IPR011650">
    <property type="entry name" value="Peptidase_M20_dimer"/>
</dbReference>
<feature type="binding site" evidence="2">
    <location>
        <position position="357"/>
    </location>
    <ligand>
        <name>Mn(2+)</name>
        <dbReference type="ChEBI" id="CHEBI:29035"/>
        <label>2</label>
    </ligand>
</feature>
<comment type="caution">
    <text evidence="4">The sequence shown here is derived from an EMBL/GenBank/DDBJ whole genome shotgun (WGS) entry which is preliminary data.</text>
</comment>
<keyword evidence="2" id="KW-0464">Manganese</keyword>
<dbReference type="Proteomes" id="UP000068164">
    <property type="component" value="Unassembled WGS sequence"/>
</dbReference>
<dbReference type="OrthoDB" id="9777385at2"/>
<gene>
    <name evidence="4" type="ORF">AS026_08405</name>
</gene>
<sequence length="384" mass="41193">MFLTDGELSEIKAFRRELHRNPEVSGEEAETASRVTEELGRTRPDRIVAGIGGHGLAAVYEGVASGPTIMIRAELDGLPIEEISDVAHRSTVPGKGHLCGHDGHMAILMALAKGLGHERPAKGRVILMFQPAEENGAGAAAVLADPKFATLTQDLSLSLHNFPGIRLGHVLLKEGPVNCASRGMKIILKGKTSHASYPEQGIAPTFVLARLLGDLTALGNNGPLGPDYSLVTVTHARLGEPAFGISPGEAQIWATLRTLTDEAMAALVSRAEELVQTQAKAGQLQVEISYEDVFRQCYNSAEAVKELRRALDDEGVSHDDASSLLPMKASEDFGLFRTVAPAAMFFLGAGEDHPRLHNPDYDFPDELIATGSRVFMRAIRNILG</sequence>
<keyword evidence="5" id="KW-1185">Reference proteome</keyword>
<dbReference type="Pfam" id="PF01546">
    <property type="entry name" value="Peptidase_M20"/>
    <property type="match status" value="1"/>
</dbReference>
<organism evidence="4 5">
    <name type="scientific">Rhizobium altiplani</name>
    <dbReference type="NCBI Taxonomy" id="1864509"/>
    <lineage>
        <taxon>Bacteria</taxon>
        <taxon>Pseudomonadati</taxon>
        <taxon>Pseudomonadota</taxon>
        <taxon>Alphaproteobacteria</taxon>
        <taxon>Hyphomicrobiales</taxon>
        <taxon>Rhizobiaceae</taxon>
        <taxon>Rhizobium/Agrobacterium group</taxon>
        <taxon>Rhizobium</taxon>
    </lineage>
</organism>
<dbReference type="GO" id="GO:0046872">
    <property type="term" value="F:metal ion binding"/>
    <property type="evidence" value="ECO:0007669"/>
    <property type="project" value="UniProtKB-KW"/>
</dbReference>
<name>A0A125Q7D8_9HYPH</name>
<keyword evidence="2" id="KW-0479">Metal-binding</keyword>
<dbReference type="PIRSF" id="PIRSF005962">
    <property type="entry name" value="Pept_M20D_amidohydro"/>
    <property type="match status" value="1"/>
</dbReference>
<dbReference type="RefSeq" id="WP_025660733.1">
    <property type="nucleotide sequence ID" value="NZ_LNCD01000083.1"/>
</dbReference>
<dbReference type="GO" id="GO:0016787">
    <property type="term" value="F:hydrolase activity"/>
    <property type="evidence" value="ECO:0007669"/>
    <property type="project" value="UniProtKB-KW"/>
</dbReference>
<dbReference type="InterPro" id="IPR002933">
    <property type="entry name" value="Peptidase_M20"/>
</dbReference>
<dbReference type="Gene3D" id="3.40.630.10">
    <property type="entry name" value="Zn peptidases"/>
    <property type="match status" value="1"/>
</dbReference>
<evidence type="ECO:0000256" key="2">
    <source>
        <dbReference type="PIRSR" id="PIRSR005962-1"/>
    </source>
</evidence>
<feature type="binding site" evidence="2">
    <location>
        <position position="160"/>
    </location>
    <ligand>
        <name>Mn(2+)</name>
        <dbReference type="ChEBI" id="CHEBI:29035"/>
        <label>2</label>
    </ligand>
</feature>
<evidence type="ECO:0000313" key="4">
    <source>
        <dbReference type="EMBL" id="KWV50777.1"/>
    </source>
</evidence>
<dbReference type="PANTHER" id="PTHR11014">
    <property type="entry name" value="PEPTIDASE M20 FAMILY MEMBER"/>
    <property type="match status" value="1"/>
</dbReference>
<comment type="cofactor">
    <cofactor evidence="2">
        <name>Mn(2+)</name>
        <dbReference type="ChEBI" id="CHEBI:29035"/>
    </cofactor>
    <text evidence="2">The Mn(2+) ion enhances activity.</text>
</comment>
<dbReference type="Gene3D" id="3.30.70.360">
    <property type="match status" value="1"/>
</dbReference>